<dbReference type="GO" id="GO:0003677">
    <property type="term" value="F:DNA binding"/>
    <property type="evidence" value="ECO:0007669"/>
    <property type="project" value="UniProtKB-KW"/>
</dbReference>
<dbReference type="PRINTS" id="PR00035">
    <property type="entry name" value="HTHGNTR"/>
</dbReference>
<dbReference type="Pfam" id="PF00392">
    <property type="entry name" value="GntR"/>
    <property type="match status" value="1"/>
</dbReference>
<evidence type="ECO:0000313" key="6">
    <source>
        <dbReference type="Proteomes" id="UP000250025"/>
    </source>
</evidence>
<dbReference type="InterPro" id="IPR000524">
    <property type="entry name" value="Tscrpt_reg_HTH_GntR"/>
</dbReference>
<dbReference type="SMART" id="SM00345">
    <property type="entry name" value="HTH_GNTR"/>
    <property type="match status" value="1"/>
</dbReference>
<dbReference type="InterPro" id="IPR036388">
    <property type="entry name" value="WH-like_DNA-bd_sf"/>
</dbReference>
<evidence type="ECO:0000256" key="2">
    <source>
        <dbReference type="ARBA" id="ARBA00023125"/>
    </source>
</evidence>
<keyword evidence="6" id="KW-1185">Reference proteome</keyword>
<dbReference type="KEGG" id="kus:B9G99_06745"/>
<feature type="domain" description="HTH gntR-type" evidence="4">
    <location>
        <begin position="11"/>
        <end position="78"/>
    </location>
</feature>
<dbReference type="PROSITE" id="PS50949">
    <property type="entry name" value="HTH_GNTR"/>
    <property type="match status" value="1"/>
</dbReference>
<name>A0A2Z2H5G9_9GAMM</name>
<evidence type="ECO:0000256" key="3">
    <source>
        <dbReference type="ARBA" id="ARBA00023163"/>
    </source>
</evidence>
<dbReference type="CDD" id="cd07377">
    <property type="entry name" value="WHTH_GntR"/>
    <property type="match status" value="1"/>
</dbReference>
<dbReference type="Gene3D" id="1.10.10.10">
    <property type="entry name" value="Winged helix-like DNA-binding domain superfamily/Winged helix DNA-binding domain"/>
    <property type="match status" value="1"/>
</dbReference>
<evidence type="ECO:0000313" key="5">
    <source>
        <dbReference type="EMBL" id="ARS52613.1"/>
    </source>
</evidence>
<dbReference type="OrthoDB" id="8066003at2"/>
<keyword evidence="2" id="KW-0238">DNA-binding</keyword>
<proteinExistence type="predicted"/>
<dbReference type="InterPro" id="IPR011711">
    <property type="entry name" value="GntR_C"/>
</dbReference>
<dbReference type="SMART" id="SM00895">
    <property type="entry name" value="FCD"/>
    <property type="match status" value="1"/>
</dbReference>
<dbReference type="EMBL" id="CP021323">
    <property type="protein sequence ID" value="ARS52613.1"/>
    <property type="molecule type" value="Genomic_DNA"/>
</dbReference>
<dbReference type="RefSeq" id="WP_086621370.1">
    <property type="nucleotide sequence ID" value="NZ_CP021323.1"/>
</dbReference>
<keyword evidence="3" id="KW-0804">Transcription</keyword>
<dbReference type="GO" id="GO:0003700">
    <property type="term" value="F:DNA-binding transcription factor activity"/>
    <property type="evidence" value="ECO:0007669"/>
    <property type="project" value="InterPro"/>
</dbReference>
<dbReference type="PANTHER" id="PTHR43537:SF45">
    <property type="entry name" value="GNTR FAMILY REGULATORY PROTEIN"/>
    <property type="match status" value="1"/>
</dbReference>
<reference evidence="5 6" key="1">
    <citation type="journal article" date="2017" name="Int. J. Syst. Evol. Microbiol.">
        <title>Kushneria konosiri sp. nov., isolated from the Korean salt-fermented seafood Daemi-jeot.</title>
        <authorList>
            <person name="Yun J.H."/>
            <person name="Park S.K."/>
            <person name="Lee J.Y."/>
            <person name="Jung M.J."/>
            <person name="Bae J.W."/>
        </authorList>
    </citation>
    <scope>NUCLEOTIDE SEQUENCE [LARGE SCALE GENOMIC DNA]</scope>
    <source>
        <strain evidence="5 6">X49</strain>
    </source>
</reference>
<dbReference type="InterPro" id="IPR008920">
    <property type="entry name" value="TF_FadR/GntR_C"/>
</dbReference>
<dbReference type="InterPro" id="IPR036390">
    <property type="entry name" value="WH_DNA-bd_sf"/>
</dbReference>
<dbReference type="SUPFAM" id="SSF48008">
    <property type="entry name" value="GntR ligand-binding domain-like"/>
    <property type="match status" value="1"/>
</dbReference>
<accession>A0A2Z2H5G9</accession>
<dbReference type="AlphaFoldDB" id="A0A2Z2H5G9"/>
<evidence type="ECO:0000256" key="1">
    <source>
        <dbReference type="ARBA" id="ARBA00023015"/>
    </source>
</evidence>
<protein>
    <submittedName>
        <fullName evidence="5">GntR family transcriptional regulator</fullName>
    </submittedName>
</protein>
<keyword evidence="1" id="KW-0805">Transcription regulation</keyword>
<dbReference type="Gene3D" id="1.20.120.530">
    <property type="entry name" value="GntR ligand-binding domain-like"/>
    <property type="match status" value="1"/>
</dbReference>
<gene>
    <name evidence="5" type="ORF">B9G99_06745</name>
</gene>
<sequence length="224" mass="24727">MKKQGLEARNPSLGETVTADIRRLLVEGAFAPGQRLSEVALCERLGVSRNTLREAFRTLAHEGLVIHQPHRGVFVTRPDAASIVEIYRLRRFIECRALSEAWPSHPAVKDMRAAVEAGQAHGERSDWLAVGTANMAFHGAIVALADSARLNGFFRQVLAELRLAFGLMADKEWLHGPYVEMNQQVLETFEGGDTRAAVALLEQYLAQSERIVLAAWERQAASSG</sequence>
<dbReference type="Proteomes" id="UP000250025">
    <property type="component" value="Chromosome"/>
</dbReference>
<evidence type="ECO:0000259" key="4">
    <source>
        <dbReference type="PROSITE" id="PS50949"/>
    </source>
</evidence>
<dbReference type="PANTHER" id="PTHR43537">
    <property type="entry name" value="TRANSCRIPTIONAL REGULATOR, GNTR FAMILY"/>
    <property type="match status" value="1"/>
</dbReference>
<dbReference type="SUPFAM" id="SSF46785">
    <property type="entry name" value="Winged helix' DNA-binding domain"/>
    <property type="match status" value="1"/>
</dbReference>
<dbReference type="Pfam" id="PF07729">
    <property type="entry name" value="FCD"/>
    <property type="match status" value="1"/>
</dbReference>
<organism evidence="5 6">
    <name type="scientific">Kushneria konosiri</name>
    <dbReference type="NCBI Taxonomy" id="698828"/>
    <lineage>
        <taxon>Bacteria</taxon>
        <taxon>Pseudomonadati</taxon>
        <taxon>Pseudomonadota</taxon>
        <taxon>Gammaproteobacteria</taxon>
        <taxon>Oceanospirillales</taxon>
        <taxon>Halomonadaceae</taxon>
        <taxon>Kushneria</taxon>
    </lineage>
</organism>